<evidence type="ECO:0000256" key="5">
    <source>
        <dbReference type="ARBA" id="ARBA00023136"/>
    </source>
</evidence>
<name>A0A9X3TZ88_9PROT</name>
<dbReference type="InterPro" id="IPR044770">
    <property type="entry name" value="MFS_spinster-like"/>
</dbReference>
<feature type="transmembrane region" description="Helical" evidence="6">
    <location>
        <begin position="144"/>
        <end position="167"/>
    </location>
</feature>
<dbReference type="InterPro" id="IPR036259">
    <property type="entry name" value="MFS_trans_sf"/>
</dbReference>
<feature type="transmembrane region" description="Helical" evidence="6">
    <location>
        <begin position="297"/>
        <end position="321"/>
    </location>
</feature>
<dbReference type="PANTHER" id="PTHR23505">
    <property type="entry name" value="SPINSTER"/>
    <property type="match status" value="1"/>
</dbReference>
<dbReference type="GO" id="GO:0016020">
    <property type="term" value="C:membrane"/>
    <property type="evidence" value="ECO:0007669"/>
    <property type="project" value="UniProtKB-SubCell"/>
</dbReference>
<comment type="caution">
    <text evidence="8">The sequence shown here is derived from an EMBL/GenBank/DDBJ whole genome shotgun (WGS) entry which is preliminary data.</text>
</comment>
<accession>A0A9X3TZ88</accession>
<keyword evidence="4 6" id="KW-1133">Transmembrane helix</keyword>
<dbReference type="Proteomes" id="UP001141619">
    <property type="component" value="Unassembled WGS sequence"/>
</dbReference>
<dbReference type="Gene3D" id="1.20.1250.20">
    <property type="entry name" value="MFS general substrate transporter like domains"/>
    <property type="match status" value="2"/>
</dbReference>
<reference evidence="8" key="1">
    <citation type="submission" date="2022-08" db="EMBL/GenBank/DDBJ databases">
        <authorList>
            <person name="Vandamme P."/>
            <person name="Hettiarachchi A."/>
            <person name="Peeters C."/>
            <person name="Cnockaert M."/>
            <person name="Carlier A."/>
        </authorList>
    </citation>
    <scope>NUCLEOTIDE SEQUENCE</scope>
    <source>
        <strain evidence="8">LMG 31809</strain>
    </source>
</reference>
<evidence type="ECO:0000259" key="7">
    <source>
        <dbReference type="PROSITE" id="PS50850"/>
    </source>
</evidence>
<feature type="transmembrane region" description="Helical" evidence="6">
    <location>
        <begin position="12"/>
        <end position="33"/>
    </location>
</feature>
<feature type="domain" description="Major facilitator superfamily (MFS) profile" evidence="7">
    <location>
        <begin position="16"/>
        <end position="421"/>
    </location>
</feature>
<dbReference type="GO" id="GO:0022857">
    <property type="term" value="F:transmembrane transporter activity"/>
    <property type="evidence" value="ECO:0007669"/>
    <property type="project" value="InterPro"/>
</dbReference>
<feature type="transmembrane region" description="Helical" evidence="6">
    <location>
        <begin position="327"/>
        <end position="350"/>
    </location>
</feature>
<dbReference type="PANTHER" id="PTHR23505:SF79">
    <property type="entry name" value="PROTEIN SPINSTER"/>
    <property type="match status" value="1"/>
</dbReference>
<feature type="transmembrane region" description="Helical" evidence="6">
    <location>
        <begin position="187"/>
        <end position="205"/>
    </location>
</feature>
<dbReference type="AlphaFoldDB" id="A0A9X3TZ88"/>
<proteinExistence type="predicted"/>
<evidence type="ECO:0000313" key="8">
    <source>
        <dbReference type="EMBL" id="MDA5194533.1"/>
    </source>
</evidence>
<dbReference type="SUPFAM" id="SSF103473">
    <property type="entry name" value="MFS general substrate transporter"/>
    <property type="match status" value="1"/>
</dbReference>
<sequence>MVKTSLPATRFYGWYVVGLLALAHLVSFIDRFLMSLVLVPLKQDFNLTDTELGLLHGTGFAILYAVAAIPLGHLADISHRRNLIVGGLLVWSAATAACGLSGDFPTLFAARIGVGLGEAALVPAAMLLITAYIHRDHLARAVSVFTSGAVLGHGVALIGGGAVLAWLVSQNGLTLPYFGVLRPWQGLFVLAAIPGLVLAVVMFTIREPMRASRTKPRIGAALDYAGGHRMAYGTHFLAAACVIALVQSFAAWAPTFYVRFFDMTVAQSGWTVGLLVLITGVSGNLSGGFLTDRLHKMGLGAAPGVVIMGMVLLAVPCAILFCTTRVLSLSLVAYGALNFCLSAASPAGLAGVQMLTPSHLRGVISAAFLCIITFFAVGLGPLMIGVVTDRVFGDEQALYLSLLSVSIVLSIIGVGAAGLGRRSTSRAYALVTD</sequence>
<organism evidence="8 9">
    <name type="scientific">Govanella unica</name>
    <dbReference type="NCBI Taxonomy" id="2975056"/>
    <lineage>
        <taxon>Bacteria</taxon>
        <taxon>Pseudomonadati</taxon>
        <taxon>Pseudomonadota</taxon>
        <taxon>Alphaproteobacteria</taxon>
        <taxon>Emcibacterales</taxon>
        <taxon>Govanellaceae</taxon>
        <taxon>Govanella</taxon>
    </lineage>
</organism>
<evidence type="ECO:0000256" key="1">
    <source>
        <dbReference type="ARBA" id="ARBA00004141"/>
    </source>
</evidence>
<feature type="transmembrane region" description="Helical" evidence="6">
    <location>
        <begin position="108"/>
        <end position="132"/>
    </location>
</feature>
<gene>
    <name evidence="8" type="ORF">NYP16_11285</name>
</gene>
<keyword evidence="9" id="KW-1185">Reference proteome</keyword>
<evidence type="ECO:0000256" key="3">
    <source>
        <dbReference type="ARBA" id="ARBA00022692"/>
    </source>
</evidence>
<dbReference type="RefSeq" id="WP_274944238.1">
    <property type="nucleotide sequence ID" value="NZ_JANWOI010000004.1"/>
</dbReference>
<dbReference type="EMBL" id="JANWOI010000004">
    <property type="protein sequence ID" value="MDA5194533.1"/>
    <property type="molecule type" value="Genomic_DNA"/>
</dbReference>
<evidence type="ECO:0000256" key="4">
    <source>
        <dbReference type="ARBA" id="ARBA00022989"/>
    </source>
</evidence>
<evidence type="ECO:0000256" key="6">
    <source>
        <dbReference type="SAM" id="Phobius"/>
    </source>
</evidence>
<feature type="transmembrane region" description="Helical" evidence="6">
    <location>
        <begin position="396"/>
        <end position="419"/>
    </location>
</feature>
<comment type="subcellular location">
    <subcellularLocation>
        <location evidence="1">Membrane</location>
        <topology evidence="1">Multi-pass membrane protein</topology>
    </subcellularLocation>
</comment>
<keyword evidence="2" id="KW-0813">Transport</keyword>
<keyword evidence="5 6" id="KW-0472">Membrane</keyword>
<keyword evidence="3 6" id="KW-0812">Transmembrane</keyword>
<feature type="transmembrane region" description="Helical" evidence="6">
    <location>
        <begin position="83"/>
        <end position="102"/>
    </location>
</feature>
<feature type="transmembrane region" description="Helical" evidence="6">
    <location>
        <begin position="362"/>
        <end position="384"/>
    </location>
</feature>
<dbReference type="InterPro" id="IPR020846">
    <property type="entry name" value="MFS_dom"/>
</dbReference>
<evidence type="ECO:0000256" key="2">
    <source>
        <dbReference type="ARBA" id="ARBA00022448"/>
    </source>
</evidence>
<feature type="transmembrane region" description="Helical" evidence="6">
    <location>
        <begin position="270"/>
        <end position="290"/>
    </location>
</feature>
<evidence type="ECO:0000313" key="9">
    <source>
        <dbReference type="Proteomes" id="UP001141619"/>
    </source>
</evidence>
<feature type="transmembrane region" description="Helical" evidence="6">
    <location>
        <begin position="236"/>
        <end position="258"/>
    </location>
</feature>
<dbReference type="Pfam" id="PF07690">
    <property type="entry name" value="MFS_1"/>
    <property type="match status" value="1"/>
</dbReference>
<feature type="transmembrane region" description="Helical" evidence="6">
    <location>
        <begin position="53"/>
        <end position="71"/>
    </location>
</feature>
<protein>
    <submittedName>
        <fullName evidence="8">MFS transporter</fullName>
    </submittedName>
</protein>
<dbReference type="PROSITE" id="PS50850">
    <property type="entry name" value="MFS"/>
    <property type="match status" value="1"/>
</dbReference>
<dbReference type="InterPro" id="IPR011701">
    <property type="entry name" value="MFS"/>
</dbReference>
<reference evidence="8" key="2">
    <citation type="journal article" date="2023" name="Syst. Appl. Microbiol.">
        <title>Govania unica gen. nov., sp. nov., a rare biosphere bacterium that represents a novel family in the class Alphaproteobacteria.</title>
        <authorList>
            <person name="Vandamme P."/>
            <person name="Peeters C."/>
            <person name="Hettiarachchi A."/>
            <person name="Cnockaert M."/>
            <person name="Carlier A."/>
        </authorList>
    </citation>
    <scope>NUCLEOTIDE SEQUENCE</scope>
    <source>
        <strain evidence="8">LMG 31809</strain>
    </source>
</reference>